<evidence type="ECO:0000256" key="1">
    <source>
        <dbReference type="SAM" id="Phobius"/>
    </source>
</evidence>
<dbReference type="STRING" id="1842532.A7E78_11435"/>
<evidence type="ECO:0000313" key="2">
    <source>
        <dbReference type="EMBL" id="APG28406.1"/>
    </source>
</evidence>
<dbReference type="AlphaFoldDB" id="A0A1L3GR22"/>
<keyword evidence="1" id="KW-0472">Membrane</keyword>
<reference evidence="2 3" key="1">
    <citation type="journal article" date="2017" name="Genome Announc.">
        <title>Complete Genome Sequences of Two Acetylene-Fermenting Pelobacter acetylenicus Strains.</title>
        <authorList>
            <person name="Sutton J.M."/>
            <person name="Baesman S.M."/>
            <person name="Fierst J.L."/>
            <person name="Poret-Peterson A.T."/>
            <person name="Oremland R.S."/>
            <person name="Dunlap D.S."/>
            <person name="Akob D.M."/>
        </authorList>
    </citation>
    <scope>NUCLEOTIDE SEQUENCE [LARGE SCALE GENOMIC DNA]</scope>
    <source>
        <strain evidence="2 3">SFB93</strain>
    </source>
</reference>
<evidence type="ECO:0000313" key="3">
    <source>
        <dbReference type="Proteomes" id="UP000182517"/>
    </source>
</evidence>
<proteinExistence type="predicted"/>
<keyword evidence="3" id="KW-1185">Reference proteome</keyword>
<gene>
    <name evidence="2" type="ORF">A7E78_11435</name>
</gene>
<sequence>MFRNITKYRRHLALILSASGLCLLVTGVFLWQQAVRQQQGTDDLNNRIETINRTGAGSANTQQLKTLAENAGRQGRFLPEVEYALLHDQWRQAVVFFEGLKNILANPYLAASASSSASNFHTRLLQLRDAVTESLTNNPKLPIEWQWKLHNLKGNTAVLLAYSVLYHEKDGRKAAKFLSDALIDYKTAIQQVDKVSLSSLERALPRWNLELIIAVGEYRRLGLTEIPPADMTRIQEQLQTYIPEAPGFSPGVPAETRVEK</sequence>
<protein>
    <submittedName>
        <fullName evidence="2">Uncharacterized protein</fullName>
    </submittedName>
</protein>
<feature type="transmembrane region" description="Helical" evidence="1">
    <location>
        <begin position="12"/>
        <end position="31"/>
    </location>
</feature>
<keyword evidence="1" id="KW-0812">Transmembrane</keyword>
<dbReference type="RefSeq" id="WP_072284435.1">
    <property type="nucleotide sequence ID" value="NZ_CP015519.1"/>
</dbReference>
<organism evidence="2 3">
    <name type="scientific">Syntrophotalea acetylenivorans</name>
    <dbReference type="NCBI Taxonomy" id="1842532"/>
    <lineage>
        <taxon>Bacteria</taxon>
        <taxon>Pseudomonadati</taxon>
        <taxon>Thermodesulfobacteriota</taxon>
        <taxon>Desulfuromonadia</taxon>
        <taxon>Desulfuromonadales</taxon>
        <taxon>Syntrophotaleaceae</taxon>
        <taxon>Syntrophotalea</taxon>
    </lineage>
</organism>
<dbReference type="OrthoDB" id="5387114at2"/>
<dbReference type="Proteomes" id="UP000182517">
    <property type="component" value="Chromosome"/>
</dbReference>
<name>A0A1L3GR22_9BACT</name>
<dbReference type="KEGG" id="pef:A7E78_11435"/>
<dbReference type="EMBL" id="CP015519">
    <property type="protein sequence ID" value="APG28406.1"/>
    <property type="molecule type" value="Genomic_DNA"/>
</dbReference>
<accession>A0A1L3GR22</accession>
<keyword evidence="1" id="KW-1133">Transmembrane helix</keyword>